<organism evidence="2 3">
    <name type="scientific">Dactylonectria macrodidyma</name>
    <dbReference type="NCBI Taxonomy" id="307937"/>
    <lineage>
        <taxon>Eukaryota</taxon>
        <taxon>Fungi</taxon>
        <taxon>Dikarya</taxon>
        <taxon>Ascomycota</taxon>
        <taxon>Pezizomycotina</taxon>
        <taxon>Sordariomycetes</taxon>
        <taxon>Hypocreomycetidae</taxon>
        <taxon>Hypocreales</taxon>
        <taxon>Nectriaceae</taxon>
        <taxon>Dactylonectria</taxon>
    </lineage>
</organism>
<gene>
    <name evidence="2" type="ORF">EDB81DRAFT_668480</name>
</gene>
<name>A0A9P9DE79_9HYPO</name>
<dbReference type="AlphaFoldDB" id="A0A9P9DE79"/>
<dbReference type="Proteomes" id="UP000738349">
    <property type="component" value="Unassembled WGS sequence"/>
</dbReference>
<feature type="chain" id="PRO_5040295677" evidence="1">
    <location>
        <begin position="20"/>
        <end position="364"/>
    </location>
</feature>
<reference evidence="2" key="1">
    <citation type="journal article" date="2021" name="Nat. Commun.">
        <title>Genetic determinants of endophytism in the Arabidopsis root mycobiome.</title>
        <authorList>
            <person name="Mesny F."/>
            <person name="Miyauchi S."/>
            <person name="Thiergart T."/>
            <person name="Pickel B."/>
            <person name="Atanasova L."/>
            <person name="Karlsson M."/>
            <person name="Huettel B."/>
            <person name="Barry K.W."/>
            <person name="Haridas S."/>
            <person name="Chen C."/>
            <person name="Bauer D."/>
            <person name="Andreopoulos W."/>
            <person name="Pangilinan J."/>
            <person name="LaButti K."/>
            <person name="Riley R."/>
            <person name="Lipzen A."/>
            <person name="Clum A."/>
            <person name="Drula E."/>
            <person name="Henrissat B."/>
            <person name="Kohler A."/>
            <person name="Grigoriev I.V."/>
            <person name="Martin F.M."/>
            <person name="Hacquard S."/>
        </authorList>
    </citation>
    <scope>NUCLEOTIDE SEQUENCE</scope>
    <source>
        <strain evidence="2">MPI-CAGE-AT-0147</strain>
    </source>
</reference>
<feature type="signal peptide" evidence="1">
    <location>
        <begin position="1"/>
        <end position="19"/>
    </location>
</feature>
<sequence length="364" mass="39915">MLAPTLARFLFFFAITVHAGSRQWQPSIGSLRANAGSAANVSRRALAFRPGTATGDSIVWPKKQIRYCYENDDAKEKLGGMFFAGRERWATLNDQGFTYKEVSKSECSSNRGKVLLIKYNSVGKLSSTVGIPAATEDIPGPTMHLSDNIGVGFRELAANAAHEIGHAWGLLHEHQNPKFWSTSTIHVGSSEWPVALKNGETFWTANFNCKNLKDYEKKMAEVKAGDEPDDAKYICSWYQTANKYHFSAAEWLPIIGPLFDDDDEVDLSSIMLYPSGAGATGYADAETDERLSILTLDGGEKLPENRTPSTMDIARIITLYGSETASDGDLHVKGKMKNMLKKVRSKFSLRSGDSTTGSCAVDSS</sequence>
<evidence type="ECO:0000256" key="1">
    <source>
        <dbReference type="SAM" id="SignalP"/>
    </source>
</evidence>
<dbReference type="OrthoDB" id="291007at2759"/>
<evidence type="ECO:0000313" key="3">
    <source>
        <dbReference type="Proteomes" id="UP000738349"/>
    </source>
</evidence>
<keyword evidence="2" id="KW-0378">Hydrolase</keyword>
<protein>
    <submittedName>
        <fullName evidence="2">Zinc-dependent metalloprotease</fullName>
    </submittedName>
</protein>
<comment type="caution">
    <text evidence="2">The sequence shown here is derived from an EMBL/GenBank/DDBJ whole genome shotgun (WGS) entry which is preliminary data.</text>
</comment>
<dbReference type="InterPro" id="IPR024079">
    <property type="entry name" value="MetalloPept_cat_dom_sf"/>
</dbReference>
<keyword evidence="2" id="KW-0482">Metalloprotease</keyword>
<proteinExistence type="predicted"/>
<accession>A0A9P9DE79</accession>
<dbReference type="GO" id="GO:0008237">
    <property type="term" value="F:metallopeptidase activity"/>
    <property type="evidence" value="ECO:0007669"/>
    <property type="project" value="UniProtKB-KW"/>
</dbReference>
<keyword evidence="1" id="KW-0732">Signal</keyword>
<keyword evidence="2" id="KW-0645">Protease</keyword>
<dbReference type="EMBL" id="JAGMUV010000028">
    <property type="protein sequence ID" value="KAH7117367.1"/>
    <property type="molecule type" value="Genomic_DNA"/>
</dbReference>
<keyword evidence="3" id="KW-1185">Reference proteome</keyword>
<dbReference type="SUPFAM" id="SSF55486">
    <property type="entry name" value="Metalloproteases ('zincins'), catalytic domain"/>
    <property type="match status" value="1"/>
</dbReference>
<dbReference type="Gene3D" id="3.40.390.10">
    <property type="entry name" value="Collagenase (Catalytic Domain)"/>
    <property type="match status" value="1"/>
</dbReference>
<evidence type="ECO:0000313" key="2">
    <source>
        <dbReference type="EMBL" id="KAH7117367.1"/>
    </source>
</evidence>